<dbReference type="Proteomes" id="UP001164539">
    <property type="component" value="Chromosome 13"/>
</dbReference>
<sequence>MKLCYEYEAARSNLMNRDPSPSLDVCFQELLREEQRFATQTIFQQDKMHDNAIAYAALHGKNKGRDMRHVQCFSCKEYGHIVVNCAKKYCNCCKKSGHIIKECPTRPQNHQANHVTIANQTVVGSTTVNRSTLTPETVQ</sequence>
<dbReference type="EMBL" id="CM051406">
    <property type="protein sequence ID" value="KAJ4702831.1"/>
    <property type="molecule type" value="Genomic_DNA"/>
</dbReference>
<evidence type="ECO:0000313" key="1">
    <source>
        <dbReference type="EMBL" id="KAJ4702831.1"/>
    </source>
</evidence>
<protein>
    <submittedName>
        <fullName evidence="1">Retrovirus-related Pol polyprotein from transposon TNT 1-94</fullName>
    </submittedName>
</protein>
<comment type="caution">
    <text evidence="1">The sequence shown here is derived from an EMBL/GenBank/DDBJ whole genome shotgun (WGS) entry which is preliminary data.</text>
</comment>
<organism evidence="1 2">
    <name type="scientific">Melia azedarach</name>
    <name type="common">Chinaberry tree</name>
    <dbReference type="NCBI Taxonomy" id="155640"/>
    <lineage>
        <taxon>Eukaryota</taxon>
        <taxon>Viridiplantae</taxon>
        <taxon>Streptophyta</taxon>
        <taxon>Embryophyta</taxon>
        <taxon>Tracheophyta</taxon>
        <taxon>Spermatophyta</taxon>
        <taxon>Magnoliopsida</taxon>
        <taxon>eudicotyledons</taxon>
        <taxon>Gunneridae</taxon>
        <taxon>Pentapetalae</taxon>
        <taxon>rosids</taxon>
        <taxon>malvids</taxon>
        <taxon>Sapindales</taxon>
        <taxon>Meliaceae</taxon>
        <taxon>Melia</taxon>
    </lineage>
</organism>
<accession>A0ACC1WUF2</accession>
<keyword evidence="2" id="KW-1185">Reference proteome</keyword>
<reference evidence="1 2" key="1">
    <citation type="journal article" date="2023" name="Science">
        <title>Complex scaffold remodeling in plant triterpene biosynthesis.</title>
        <authorList>
            <person name="De La Pena R."/>
            <person name="Hodgson H."/>
            <person name="Liu J.C."/>
            <person name="Stephenson M.J."/>
            <person name="Martin A.C."/>
            <person name="Owen C."/>
            <person name="Harkess A."/>
            <person name="Leebens-Mack J."/>
            <person name="Jimenez L.E."/>
            <person name="Osbourn A."/>
            <person name="Sattely E.S."/>
        </authorList>
    </citation>
    <scope>NUCLEOTIDE SEQUENCE [LARGE SCALE GENOMIC DNA]</scope>
    <source>
        <strain evidence="2">cv. JPN11</strain>
        <tissue evidence="1">Leaf</tissue>
    </source>
</reference>
<gene>
    <name evidence="1" type="ORF">OWV82_022819</name>
</gene>
<proteinExistence type="predicted"/>
<name>A0ACC1WUF2_MELAZ</name>
<evidence type="ECO:0000313" key="2">
    <source>
        <dbReference type="Proteomes" id="UP001164539"/>
    </source>
</evidence>